<protein>
    <submittedName>
        <fullName evidence="1">Uncharacterized protein</fullName>
    </submittedName>
</protein>
<evidence type="ECO:0000313" key="2">
    <source>
        <dbReference type="Proteomes" id="UP000323506"/>
    </source>
</evidence>
<dbReference type="AlphaFoldDB" id="A0A5D2A1E9"/>
<dbReference type="EMBL" id="CM017713">
    <property type="protein sequence ID" value="TYG38697.1"/>
    <property type="molecule type" value="Genomic_DNA"/>
</dbReference>
<organism evidence="1 2">
    <name type="scientific">Gossypium darwinii</name>
    <name type="common">Darwin's cotton</name>
    <name type="synonym">Gossypium barbadense var. darwinii</name>
    <dbReference type="NCBI Taxonomy" id="34276"/>
    <lineage>
        <taxon>Eukaryota</taxon>
        <taxon>Viridiplantae</taxon>
        <taxon>Streptophyta</taxon>
        <taxon>Embryophyta</taxon>
        <taxon>Tracheophyta</taxon>
        <taxon>Spermatophyta</taxon>
        <taxon>Magnoliopsida</taxon>
        <taxon>eudicotyledons</taxon>
        <taxon>Gunneridae</taxon>
        <taxon>Pentapetalae</taxon>
        <taxon>rosids</taxon>
        <taxon>malvids</taxon>
        <taxon>Malvales</taxon>
        <taxon>Malvaceae</taxon>
        <taxon>Malvoideae</taxon>
        <taxon>Gossypium</taxon>
    </lineage>
</organism>
<reference evidence="1 2" key="1">
    <citation type="submission" date="2019-06" db="EMBL/GenBank/DDBJ databases">
        <title>WGS assembly of Gossypium darwinii.</title>
        <authorList>
            <person name="Chen Z.J."/>
            <person name="Sreedasyam A."/>
            <person name="Ando A."/>
            <person name="Song Q."/>
            <person name="De L."/>
            <person name="Hulse-Kemp A."/>
            <person name="Ding M."/>
            <person name="Ye W."/>
            <person name="Kirkbride R."/>
            <person name="Jenkins J."/>
            <person name="Plott C."/>
            <person name="Lovell J."/>
            <person name="Lin Y.-M."/>
            <person name="Vaughn R."/>
            <person name="Liu B."/>
            <person name="Li W."/>
            <person name="Simpson S."/>
            <person name="Scheffler B."/>
            <person name="Saski C."/>
            <person name="Grover C."/>
            <person name="Hu G."/>
            <person name="Conover J."/>
            <person name="Carlson J."/>
            <person name="Shu S."/>
            <person name="Boston L."/>
            <person name="Williams M."/>
            <person name="Peterson D."/>
            <person name="Mcgee K."/>
            <person name="Jones D."/>
            <person name="Wendel J."/>
            <person name="Stelly D."/>
            <person name="Grimwood J."/>
            <person name="Schmutz J."/>
        </authorList>
    </citation>
    <scope>NUCLEOTIDE SEQUENCE [LARGE SCALE GENOMIC DNA]</scope>
    <source>
        <strain evidence="1">1808015.09</strain>
    </source>
</reference>
<accession>A0A5D2A1E9</accession>
<evidence type="ECO:0000313" key="1">
    <source>
        <dbReference type="EMBL" id="TYG38697.1"/>
    </source>
</evidence>
<gene>
    <name evidence="1" type="ORF">ES288_D13G244500v1</name>
</gene>
<dbReference type="Proteomes" id="UP000323506">
    <property type="component" value="Chromosome D13"/>
</dbReference>
<sequence length="109" mass="12292">MRGSYPGSGHRLNLVVKRRRFEAIMLATNGDVLVPYLKTKTLNTFHFKNLKRTNVLRAALTIHRLRRPPIFASIPMTAERAKIQPSGIRPAWRYGGGRMEACVARAYGG</sequence>
<keyword evidence="2" id="KW-1185">Reference proteome</keyword>
<name>A0A5D2A1E9_GOSDA</name>
<proteinExistence type="predicted"/>